<comment type="caution">
    <text evidence="1">The sequence shown here is derived from an EMBL/GenBank/DDBJ whole genome shotgun (WGS) entry which is preliminary data.</text>
</comment>
<organism evidence="1 2">
    <name type="scientific">Marinospirillum insulare</name>
    <dbReference type="NCBI Taxonomy" id="217169"/>
    <lineage>
        <taxon>Bacteria</taxon>
        <taxon>Pseudomonadati</taxon>
        <taxon>Pseudomonadota</taxon>
        <taxon>Gammaproteobacteria</taxon>
        <taxon>Oceanospirillales</taxon>
        <taxon>Oceanospirillaceae</taxon>
        <taxon>Marinospirillum</taxon>
    </lineage>
</organism>
<reference evidence="2" key="1">
    <citation type="journal article" date="2019" name="Int. J. Syst. Evol. Microbiol.">
        <title>The Global Catalogue of Microorganisms (GCM) 10K type strain sequencing project: providing services to taxonomists for standard genome sequencing and annotation.</title>
        <authorList>
            <consortium name="The Broad Institute Genomics Platform"/>
            <consortium name="The Broad Institute Genome Sequencing Center for Infectious Disease"/>
            <person name="Wu L."/>
            <person name="Ma J."/>
        </authorList>
    </citation>
    <scope>NUCLEOTIDE SEQUENCE [LARGE SCALE GENOMIC DNA]</scope>
    <source>
        <strain evidence="2">NBRC 100033</strain>
    </source>
</reference>
<sequence length="50" mass="5689">MTHPAITNMLNRYDLSTADSSYDALREILQEIVLVALYDAGFFKQAIQQL</sequence>
<keyword evidence="2" id="KW-1185">Reference proteome</keyword>
<evidence type="ECO:0000313" key="2">
    <source>
        <dbReference type="Proteomes" id="UP001156682"/>
    </source>
</evidence>
<dbReference type="EMBL" id="BSOR01000031">
    <property type="protein sequence ID" value="GLR64425.1"/>
    <property type="molecule type" value="Genomic_DNA"/>
</dbReference>
<dbReference type="RefSeq" id="WP_160169842.1">
    <property type="nucleotide sequence ID" value="NZ_BSOR01000031.1"/>
</dbReference>
<name>A0ABQ5ZZH2_9GAMM</name>
<evidence type="ECO:0000313" key="1">
    <source>
        <dbReference type="EMBL" id="GLR64425.1"/>
    </source>
</evidence>
<dbReference type="Proteomes" id="UP001156682">
    <property type="component" value="Unassembled WGS sequence"/>
</dbReference>
<accession>A0ABQ5ZZH2</accession>
<proteinExistence type="predicted"/>
<protein>
    <submittedName>
        <fullName evidence="1">Uncharacterized protein</fullName>
    </submittedName>
</protein>
<gene>
    <name evidence="1" type="ORF">GCM10007878_18630</name>
</gene>